<dbReference type="PANTHER" id="PTHR40267">
    <property type="entry name" value="BLR3294 PROTEIN"/>
    <property type="match status" value="1"/>
</dbReference>
<gene>
    <name evidence="1" type="ORF">HFP15_17730</name>
</gene>
<dbReference type="PIRSF" id="PIRSF015736">
    <property type="entry name" value="MI"/>
    <property type="match status" value="1"/>
</dbReference>
<accession>A0ABX1J4K5</accession>
<organism evidence="1 2">
    <name type="scientific">Amycolatopsis acididurans</name>
    <dbReference type="NCBI Taxonomy" id="2724524"/>
    <lineage>
        <taxon>Bacteria</taxon>
        <taxon>Bacillati</taxon>
        <taxon>Actinomycetota</taxon>
        <taxon>Actinomycetes</taxon>
        <taxon>Pseudonocardiales</taxon>
        <taxon>Pseudonocardiaceae</taxon>
        <taxon>Amycolatopsis</taxon>
    </lineage>
</organism>
<protein>
    <submittedName>
        <fullName evidence="1">Decarboxylase</fullName>
    </submittedName>
</protein>
<dbReference type="Proteomes" id="UP000715441">
    <property type="component" value="Unassembled WGS sequence"/>
</dbReference>
<dbReference type="InterPro" id="IPR053714">
    <property type="entry name" value="Iso_Racemase_Enz_sf"/>
</dbReference>
<evidence type="ECO:0000313" key="1">
    <source>
        <dbReference type="EMBL" id="NKQ54726.1"/>
    </source>
</evidence>
<dbReference type="InterPro" id="IPR026286">
    <property type="entry name" value="MaiA/AMDase"/>
</dbReference>
<evidence type="ECO:0000313" key="2">
    <source>
        <dbReference type="Proteomes" id="UP000715441"/>
    </source>
</evidence>
<dbReference type="RefSeq" id="WP_168516911.1">
    <property type="nucleotide sequence ID" value="NZ_JAAXLS010000010.1"/>
</dbReference>
<dbReference type="Gene3D" id="3.40.50.12500">
    <property type="match status" value="1"/>
</dbReference>
<dbReference type="Pfam" id="PF17645">
    <property type="entry name" value="Amdase"/>
    <property type="match status" value="1"/>
</dbReference>
<reference evidence="1 2" key="1">
    <citation type="submission" date="2020-04" db="EMBL/GenBank/DDBJ databases">
        <title>Novel species.</title>
        <authorList>
            <person name="Teo W.F.A."/>
            <person name="Lipun K."/>
            <person name="Srisuk N."/>
            <person name="Duangmal K."/>
        </authorList>
    </citation>
    <scope>NUCLEOTIDE SEQUENCE [LARGE SCALE GENOMIC DNA]</scope>
    <source>
        <strain evidence="1 2">K13G38</strain>
    </source>
</reference>
<comment type="caution">
    <text evidence="1">The sequence shown here is derived from an EMBL/GenBank/DDBJ whole genome shotgun (WGS) entry which is preliminary data.</text>
</comment>
<keyword evidence="2" id="KW-1185">Reference proteome</keyword>
<dbReference type="PANTHER" id="PTHR40267:SF1">
    <property type="entry name" value="BLR3294 PROTEIN"/>
    <property type="match status" value="1"/>
</dbReference>
<sequence length="255" mass="27466">MRIGLVYPTANTGEDDFLRLAARTRPALDVEVVYFPWPEDIGDLSTLDTDQVVDAVRRLGSAAHLQRVLPAALDGRDVDVVAYAVTSASFVDGPDGVEDQLRVLRRLADCPAMSTTAAFQQAIRSLGLRTVALASVYHPEVSAHFVERVREAGAEIVRRVDASGGSERELARWSPERIVDLVRRAAHPRAQAVLLPETALHTSEITADLERAAGCPVLTATQVTLWAAARLAGIRAVSEEAGPLFAPSGFVGPRE</sequence>
<dbReference type="EMBL" id="JAAXLS010000010">
    <property type="protein sequence ID" value="NKQ54726.1"/>
    <property type="molecule type" value="Genomic_DNA"/>
</dbReference>
<proteinExistence type="predicted"/>
<name>A0ABX1J4K5_9PSEU</name>